<comment type="caution">
    <text evidence="1">The sequence shown here is derived from an EMBL/GenBank/DDBJ whole genome shotgun (WGS) entry which is preliminary data.</text>
</comment>
<reference evidence="1 2" key="1">
    <citation type="submission" date="2024-08" db="EMBL/GenBank/DDBJ databases">
        <title>Gnathostoma spinigerum genome.</title>
        <authorList>
            <person name="Gonzalez-Bertolin B."/>
            <person name="Monzon S."/>
            <person name="Zaballos A."/>
            <person name="Jimenez P."/>
            <person name="Dekumyoy P."/>
            <person name="Varona S."/>
            <person name="Cuesta I."/>
            <person name="Sumanam S."/>
            <person name="Adisakwattana P."/>
            <person name="Gasser R.B."/>
            <person name="Hernandez-Gonzalez A."/>
            <person name="Young N.D."/>
            <person name="Perteguer M.J."/>
        </authorList>
    </citation>
    <scope>NUCLEOTIDE SEQUENCE [LARGE SCALE GENOMIC DNA]</scope>
    <source>
        <strain evidence="1">AL3</strain>
        <tissue evidence="1">Liver</tissue>
    </source>
</reference>
<dbReference type="AlphaFoldDB" id="A0ABD6EMM8"/>
<accession>A0ABD6EMM8</accession>
<keyword evidence="2" id="KW-1185">Reference proteome</keyword>
<evidence type="ECO:0000313" key="1">
    <source>
        <dbReference type="EMBL" id="MFH4978574.1"/>
    </source>
</evidence>
<protein>
    <submittedName>
        <fullName evidence="1">Uncharacterized protein</fullName>
    </submittedName>
</protein>
<organism evidence="1 2">
    <name type="scientific">Gnathostoma spinigerum</name>
    <dbReference type="NCBI Taxonomy" id="75299"/>
    <lineage>
        <taxon>Eukaryota</taxon>
        <taxon>Metazoa</taxon>
        <taxon>Ecdysozoa</taxon>
        <taxon>Nematoda</taxon>
        <taxon>Chromadorea</taxon>
        <taxon>Rhabditida</taxon>
        <taxon>Spirurina</taxon>
        <taxon>Gnathostomatomorpha</taxon>
        <taxon>Gnathostomatoidea</taxon>
        <taxon>Gnathostomatidae</taxon>
        <taxon>Gnathostoma</taxon>
    </lineage>
</organism>
<dbReference type="EMBL" id="JBGFUD010003308">
    <property type="protein sequence ID" value="MFH4978574.1"/>
    <property type="molecule type" value="Genomic_DNA"/>
</dbReference>
<evidence type="ECO:0000313" key="2">
    <source>
        <dbReference type="Proteomes" id="UP001608902"/>
    </source>
</evidence>
<name>A0ABD6EMM8_9BILA</name>
<sequence>MEIMFITRERRQDRYKLIYVKNNNQRQLTFLSPYSPQQNCVLHAALSDNQKAPALDTIEIRYYGVWKMIVFLNAFSYATEFTSFKEIDEAGLDNVSCTFTTLFEAIPKKMIITSSMSQFNRTFLWDYLFYVDMGKKPWLKPEMYLEETS</sequence>
<proteinExistence type="predicted"/>
<gene>
    <name evidence="1" type="ORF">AB6A40_005283</name>
</gene>
<dbReference type="Proteomes" id="UP001608902">
    <property type="component" value="Unassembled WGS sequence"/>
</dbReference>